<evidence type="ECO:0000256" key="1">
    <source>
        <dbReference type="ARBA" id="ARBA00022737"/>
    </source>
</evidence>
<gene>
    <name evidence="3" type="ORF">AN403_6146</name>
</gene>
<dbReference type="SUPFAM" id="SSF48371">
    <property type="entry name" value="ARM repeat"/>
    <property type="match status" value="1"/>
</dbReference>
<dbReference type="InterPro" id="IPR000357">
    <property type="entry name" value="HEAT"/>
</dbReference>
<dbReference type="PANTHER" id="PTHR12697">
    <property type="entry name" value="PBS LYASE HEAT-LIKE PROTEIN"/>
    <property type="match status" value="1"/>
</dbReference>
<dbReference type="EMBL" id="LJXB01000039">
    <property type="protein sequence ID" value="KPU61990.1"/>
    <property type="molecule type" value="Genomic_DNA"/>
</dbReference>
<dbReference type="Pfam" id="PF02985">
    <property type="entry name" value="HEAT"/>
    <property type="match status" value="1"/>
</dbReference>
<dbReference type="PATRIC" id="fig|294.162.peg.228"/>
<comment type="function">
    <text evidence="2">Catalyzes the hydroxylation of the N(6)-(4-aminobutyl)-L-lysine intermediate produced by deoxyhypusine synthase/DHPS on a critical lysine of the eukaryotic translation initiation factor 5A/eIF-5A. This is the second step of the post-translational modification of that lysine into an unusual amino acid residue named hypusine. Hypusination is unique to mature eIF-5A factor and is essential for its function.</text>
</comment>
<dbReference type="Proteomes" id="UP000050349">
    <property type="component" value="Unassembled WGS sequence"/>
</dbReference>
<proteinExistence type="predicted"/>
<dbReference type="InterPro" id="IPR011989">
    <property type="entry name" value="ARM-like"/>
</dbReference>
<dbReference type="GO" id="GO:0016491">
    <property type="term" value="F:oxidoreductase activity"/>
    <property type="evidence" value="ECO:0007669"/>
    <property type="project" value="TreeGrafter"/>
</dbReference>
<keyword evidence="1" id="KW-0677">Repeat</keyword>
<evidence type="ECO:0000313" key="3">
    <source>
        <dbReference type="EMBL" id="KPU61990.1"/>
    </source>
</evidence>
<organism evidence="3 4">
    <name type="scientific">Pseudomonas fluorescens</name>
    <dbReference type="NCBI Taxonomy" id="294"/>
    <lineage>
        <taxon>Bacteria</taxon>
        <taxon>Pseudomonadati</taxon>
        <taxon>Pseudomonadota</taxon>
        <taxon>Gammaproteobacteria</taxon>
        <taxon>Pseudomonadales</taxon>
        <taxon>Pseudomonadaceae</taxon>
        <taxon>Pseudomonas</taxon>
    </lineage>
</organism>
<dbReference type="RefSeq" id="WP_057395790.1">
    <property type="nucleotide sequence ID" value="NZ_LJXB01000039.1"/>
</dbReference>
<dbReference type="InterPro" id="IPR016024">
    <property type="entry name" value="ARM-type_fold"/>
</dbReference>
<dbReference type="PANTHER" id="PTHR12697:SF5">
    <property type="entry name" value="DEOXYHYPUSINE HYDROXYLASE"/>
    <property type="match status" value="1"/>
</dbReference>
<evidence type="ECO:0000256" key="2">
    <source>
        <dbReference type="ARBA" id="ARBA00045876"/>
    </source>
</evidence>
<dbReference type="AlphaFoldDB" id="A0A0P8X7A0"/>
<sequence length="1034" mass="114912">MPGYSAMDSGNAINVEPLISIVRDPETTPESLTKHLVALPLTERLNAATILGTATDYSVVTVPPLIVLLEDESEQVRAEAASALVRLGELAISPLLLSLASKDVTVDDQIQIGKDRQTVPMRSDYIAWVLINTRAAVEQPLVDFFRDEFTLAEQTQSEEPEGSEKVPKQHLRLFNFILSSRSVRSLPIAIALLDDKDPDLRSLGRSILDSIGDAGYAALPALERAIARSDEVSETVYVVGRIGGPAQPMLRKWLEQHPNPNVRVAAAKMIDGDADGITALLRTIGSDPENQVKAESLERLSLIEHLPEAALKPILTSTETPEMRHAAFRALSNVEAADSAWQEVMPLLINLLDSLPLKDDNFETLENFLVHTFEKLKIGNVQAYNALIQRIEKKVAAGRSWDTAGLLLAATAVKPIDQEAPSELLDKVFEKIPLRRVPDFYPILTSMNPKQIDTAKIREQLRFGLERKFLKAMEDKKTQDIQQSHFYDILDYERATAKTIEVLASIDPYFAETISSFLNDMQKKPEFKDASCNALKWAIVPDEDASTNMPWQTQLMPIWAKDCQPAPIPRPNITQEELISKIVVEVKQAEKQAKRDESDNHWQEEWVATDKVLKVYLKDVVSGSPNESEILASLNAQEDLNRSKALIEHIESTASRDPILGAKIGQQLPELSWNKIIRFLNYFKQPHSLGDLSGIAIRLLQRIAANEKDFEAWSADHRDDIVDVVAKLLEWAQPKQAELQILLVELIRSPEPKVRYAALLFIGDHRNLTASLGSSWIGLLNDSSEEVSVAAASTLISSGEMVQEWDAAASIAISYGLRSDMRNFLDEIADYLRPSHLVSAPGYLLPSFPWPPPRYANRAKFGQDIDLSLICGNAATLGSVHSGLLAALKRVDPNFESGLFSAPGGFAMLTKIEQTDKDGRPLTERWFNYRKPPSSMSEYLVSLFLSPPGYYRIIAFVFTDNSDFGSSDQALPEFREGGLVLPPEIADISLSSRHGFVLVYAFERRDMGAPRPYTVLSAAVHLTRSGLLPDLQTR</sequence>
<protein>
    <submittedName>
        <fullName evidence="3">Armadillo/beta-catenin-like repeat family protein</fullName>
    </submittedName>
</protein>
<evidence type="ECO:0000313" key="4">
    <source>
        <dbReference type="Proteomes" id="UP000050349"/>
    </source>
</evidence>
<accession>A0A0P8X7A0</accession>
<dbReference type="PROSITE" id="PS50077">
    <property type="entry name" value="HEAT_REPEAT"/>
    <property type="match status" value="1"/>
</dbReference>
<name>A0A0P8X7A0_PSEFL</name>
<dbReference type="Gene3D" id="1.25.10.10">
    <property type="entry name" value="Leucine-rich Repeat Variant"/>
    <property type="match status" value="2"/>
</dbReference>
<comment type="caution">
    <text evidence="3">The sequence shown here is derived from an EMBL/GenBank/DDBJ whole genome shotgun (WGS) entry which is preliminary data.</text>
</comment>
<reference evidence="3 4" key="1">
    <citation type="submission" date="2015-09" db="EMBL/GenBank/DDBJ databases">
        <authorList>
            <person name="Jackson K.R."/>
            <person name="Lunt B.L."/>
            <person name="Fisher J.N.B."/>
            <person name="Gardner A.V."/>
            <person name="Bailey M.E."/>
            <person name="Deus L.M."/>
            <person name="Earl A.S."/>
            <person name="Gibby P.D."/>
            <person name="Hartmann K.A."/>
            <person name="Liu J.E."/>
            <person name="Manci A.M."/>
            <person name="Nielsen D.A."/>
            <person name="Solomon M.B."/>
            <person name="Breakwell D.P."/>
            <person name="Burnett S.H."/>
            <person name="Grose J.H."/>
        </authorList>
    </citation>
    <scope>NUCLEOTIDE SEQUENCE [LARGE SCALE GENOMIC DNA]</scope>
    <source>
        <strain evidence="3 4">S613</strain>
    </source>
</reference>
<dbReference type="OrthoDB" id="288993at2"/>
<dbReference type="InterPro" id="IPR021133">
    <property type="entry name" value="HEAT_type_2"/>
</dbReference>